<sequence>MRTILRPFAIHAAYSPIETIVFFCTIGTLAYFQILYAIKHSSFLAPAHPTSLRPAHAALKQGDWVPVRDSAWFHAKSELVTPLELQQIVLSLDSAYKSRDGTYDAISMDMTPIAQSTLNFTSYITHNFYSTNGRKFGNLCHRPEVSQLNHSLDGLTAGAPCFTEQTPSSRSFVQTLTFAPGARDEFISSLTRQSKFTADEAGVRFEVESKPIEPIGQMRSSKWIAYAVRALVMRFWDLAKKADSFDILLILAGYILMHYTFIRLFSRSRQLGSNFWLPCAIISSAVLALLVSLPIAMWLRISMDPVALTEALPFLVCTVGFDKPLRLARAVFSHPHLTTPVGGVTTNGQLKPAGKIITECLDNVYIPIIRDYILEIAVLVVGANSKVAGLREVCALAALLLAVDCLLLCTYLSSVLCIMIEVRRIQTVRAKTRSRSSSFVNQTPPSSIRQSGQSTPEVPSLRRKISSMLLGVKGSSVQASSKRQENPVARLKLLLIASFLTLHILNLCTPLGPTRPTNHTLNVRKVEFTSPAIRTVLSSLAETVKISDIESEADTELLVKISPPVHIRVIPPTSLLTSQPSTPRTTSSVLEDLLSAWTHLVGDPILSKWIVVVLAISISLNGYLLKGIAAGLGGKNPNARNAVRFSGESQDQVDDAEAETSPISTAVDVRGASPVPTSPPRRVIELRSSEPARRETPPQAHSPAPAATAVPTFTLDDVDRRLNDRRLTMISRSQPNVPVPPSSSSDSSLDDTDGQQQVETIRSLEECIDIFDNGPRPLSFSLSLLNDEEVILLAQNGKIAAYALEKVLGPSELERAVRVRRALISRASPTQSLESSDIPMSNYDYSRVLGACCENVVGYVPLPLGIAGPLKVDGQLYHIPMATAEGTLVASTSRGCKALNAGGGVTTVLTQDAMTRGPAIDFPSIVTAAEAKAWIASEDGYAIIKDAFESTSRFAKLRDLKTAMAGRTLFVRFATATGDAMGMNMISKGTEKALEVMQKQFPEMVVLALSGNYCTDKKAAAINWIEGRGKSIVAEAVIPGKVVKSVLKTTVEALCNLNVKKNLVGSAMAGSLGGFNAHAANILTAVFLATGQDPAQNVVSSNCMTLMESTNNGEDLLMTVSMPSIEVGTIGGGTVLAPQGAVLEFLGIKGAHPTNPGQNAQQLARIIASAVMAGELSLMSALAAGHLVRAHLVHNRSQTNTPAASVPATPGGGVAAGGQVSSTGTGGQVGGGVNGERKEEETKVVKSLRYANALTPSSSTGSLPPYSQ</sequence>
<gene>
    <name evidence="1" type="ORF">BDN72DRAFT_402708</name>
</gene>
<protein>
    <submittedName>
        <fullName evidence="1">Uncharacterized protein</fullName>
    </submittedName>
</protein>
<evidence type="ECO:0000313" key="2">
    <source>
        <dbReference type="Proteomes" id="UP000308600"/>
    </source>
</evidence>
<dbReference type="EMBL" id="ML208292">
    <property type="protein sequence ID" value="TFK71914.1"/>
    <property type="molecule type" value="Genomic_DNA"/>
</dbReference>
<reference evidence="1 2" key="1">
    <citation type="journal article" date="2019" name="Nat. Ecol. Evol.">
        <title>Megaphylogeny resolves global patterns of mushroom evolution.</title>
        <authorList>
            <person name="Varga T."/>
            <person name="Krizsan K."/>
            <person name="Foldi C."/>
            <person name="Dima B."/>
            <person name="Sanchez-Garcia M."/>
            <person name="Sanchez-Ramirez S."/>
            <person name="Szollosi G.J."/>
            <person name="Szarkandi J.G."/>
            <person name="Papp V."/>
            <person name="Albert L."/>
            <person name="Andreopoulos W."/>
            <person name="Angelini C."/>
            <person name="Antonin V."/>
            <person name="Barry K.W."/>
            <person name="Bougher N.L."/>
            <person name="Buchanan P."/>
            <person name="Buyck B."/>
            <person name="Bense V."/>
            <person name="Catcheside P."/>
            <person name="Chovatia M."/>
            <person name="Cooper J."/>
            <person name="Damon W."/>
            <person name="Desjardin D."/>
            <person name="Finy P."/>
            <person name="Geml J."/>
            <person name="Haridas S."/>
            <person name="Hughes K."/>
            <person name="Justo A."/>
            <person name="Karasinski D."/>
            <person name="Kautmanova I."/>
            <person name="Kiss B."/>
            <person name="Kocsube S."/>
            <person name="Kotiranta H."/>
            <person name="LaButti K.M."/>
            <person name="Lechner B.E."/>
            <person name="Liimatainen K."/>
            <person name="Lipzen A."/>
            <person name="Lukacs Z."/>
            <person name="Mihaltcheva S."/>
            <person name="Morgado L.N."/>
            <person name="Niskanen T."/>
            <person name="Noordeloos M.E."/>
            <person name="Ohm R.A."/>
            <person name="Ortiz-Santana B."/>
            <person name="Ovrebo C."/>
            <person name="Racz N."/>
            <person name="Riley R."/>
            <person name="Savchenko A."/>
            <person name="Shiryaev A."/>
            <person name="Soop K."/>
            <person name="Spirin V."/>
            <person name="Szebenyi C."/>
            <person name="Tomsovsky M."/>
            <person name="Tulloss R.E."/>
            <person name="Uehling J."/>
            <person name="Grigoriev I.V."/>
            <person name="Vagvolgyi C."/>
            <person name="Papp T."/>
            <person name="Martin F.M."/>
            <person name="Miettinen O."/>
            <person name="Hibbett D.S."/>
            <person name="Nagy L.G."/>
        </authorList>
    </citation>
    <scope>NUCLEOTIDE SEQUENCE [LARGE SCALE GENOMIC DNA]</scope>
    <source>
        <strain evidence="1 2">NL-1719</strain>
    </source>
</reference>
<accession>A0ACD3B2T6</accession>
<proteinExistence type="predicted"/>
<organism evidence="1 2">
    <name type="scientific">Pluteus cervinus</name>
    <dbReference type="NCBI Taxonomy" id="181527"/>
    <lineage>
        <taxon>Eukaryota</taxon>
        <taxon>Fungi</taxon>
        <taxon>Dikarya</taxon>
        <taxon>Basidiomycota</taxon>
        <taxon>Agaricomycotina</taxon>
        <taxon>Agaricomycetes</taxon>
        <taxon>Agaricomycetidae</taxon>
        <taxon>Agaricales</taxon>
        <taxon>Pluteineae</taxon>
        <taxon>Pluteaceae</taxon>
        <taxon>Pluteus</taxon>
    </lineage>
</organism>
<keyword evidence="2" id="KW-1185">Reference proteome</keyword>
<name>A0ACD3B2T6_9AGAR</name>
<evidence type="ECO:0000313" key="1">
    <source>
        <dbReference type="EMBL" id="TFK71914.1"/>
    </source>
</evidence>
<dbReference type="Proteomes" id="UP000308600">
    <property type="component" value="Unassembled WGS sequence"/>
</dbReference>